<dbReference type="InterPro" id="IPR007816">
    <property type="entry name" value="ResB-like_domain"/>
</dbReference>
<feature type="transmembrane region" description="Helical" evidence="6">
    <location>
        <begin position="12"/>
        <end position="30"/>
    </location>
</feature>
<name>A0ABR7DL31_9BACT</name>
<evidence type="ECO:0000256" key="3">
    <source>
        <dbReference type="ARBA" id="ARBA00022748"/>
    </source>
</evidence>
<feature type="domain" description="ResB-like" evidence="7">
    <location>
        <begin position="316"/>
        <end position="367"/>
    </location>
</feature>
<dbReference type="Pfam" id="PF05140">
    <property type="entry name" value="ResB"/>
    <property type="match status" value="1"/>
</dbReference>
<keyword evidence="5 6" id="KW-0472">Membrane</keyword>
<protein>
    <submittedName>
        <fullName evidence="8">Cytochrome c biogenesis protein ResB</fullName>
    </submittedName>
</protein>
<evidence type="ECO:0000313" key="8">
    <source>
        <dbReference type="EMBL" id="MBC5631563.1"/>
    </source>
</evidence>
<dbReference type="EMBL" id="JACOOJ010000002">
    <property type="protein sequence ID" value="MBC5631563.1"/>
    <property type="molecule type" value="Genomic_DNA"/>
</dbReference>
<feature type="transmembrane region" description="Helical" evidence="6">
    <location>
        <begin position="118"/>
        <end position="136"/>
    </location>
</feature>
<comment type="subcellular location">
    <subcellularLocation>
        <location evidence="1">Membrane</location>
        <topology evidence="1">Multi-pass membrane protein</topology>
    </subcellularLocation>
</comment>
<feature type="transmembrane region" description="Helical" evidence="6">
    <location>
        <begin position="384"/>
        <end position="406"/>
    </location>
</feature>
<evidence type="ECO:0000256" key="1">
    <source>
        <dbReference type="ARBA" id="ARBA00004141"/>
    </source>
</evidence>
<keyword evidence="2 6" id="KW-0812">Transmembrane</keyword>
<evidence type="ECO:0000256" key="2">
    <source>
        <dbReference type="ARBA" id="ARBA00022692"/>
    </source>
</evidence>
<dbReference type="PANTHER" id="PTHR31566">
    <property type="entry name" value="CYTOCHROME C BIOGENESIS PROTEIN CCS1, CHLOROPLASTIC"/>
    <property type="match status" value="1"/>
</dbReference>
<evidence type="ECO:0000259" key="7">
    <source>
        <dbReference type="Pfam" id="PF05140"/>
    </source>
</evidence>
<evidence type="ECO:0000256" key="5">
    <source>
        <dbReference type="ARBA" id="ARBA00023136"/>
    </source>
</evidence>
<keyword evidence="3" id="KW-0201">Cytochrome c-type biogenesis</keyword>
<gene>
    <name evidence="8" type="ORF">H8S65_02055</name>
</gene>
<dbReference type="PANTHER" id="PTHR31566:SF5">
    <property type="entry name" value="RESB-LIKE DOMAIN-CONTAINING PROTEIN"/>
    <property type="match status" value="1"/>
</dbReference>
<keyword evidence="9" id="KW-1185">Reference proteome</keyword>
<evidence type="ECO:0000256" key="4">
    <source>
        <dbReference type="ARBA" id="ARBA00022989"/>
    </source>
</evidence>
<dbReference type="RefSeq" id="WP_186928299.1">
    <property type="nucleotide sequence ID" value="NZ_JACOOJ010000002.1"/>
</dbReference>
<dbReference type="InterPro" id="IPR023494">
    <property type="entry name" value="Cyt_c_bgen_Ccs1/CcsB/ResB"/>
</dbReference>
<sequence>MWNKPWRYAEGWAIGAGLLVTGLILQLATGNVDAAFFWYPVNLLFGGAYLVLLLLLHLLSRRSAALRWFAGLEASITSLCIWLVLVVLMGLTPQVAPTEHPAGGLIARLGFNRMTTSWPFVLLFLYVLTVLGQVTLRKLARFRWKDIPFVLNHAGLFITLWAAILGNGDLQRLRMPVSEGAAEWRATDETGGMTELSLAIELKNFTIDEYPPKLMIIDNTTGKAQPEGQPVNLLVEESPLSGSLLDWTVEVTDYLPMAACVADKDTVNFVGFQSEGATSALYVKALNRKDGSRREGWVSSGNYMFPYVTLPLSDSEILVMPEREPRRFASDVTVYTKDKQKKEALIEVNKPFSVAGWKIYQLSYDETMGKWSETSIFELVRDPWLPVVYAGICMMLSGAVCLFIFAPKKKEN</sequence>
<dbReference type="Proteomes" id="UP000651475">
    <property type="component" value="Unassembled WGS sequence"/>
</dbReference>
<accession>A0ABR7DL31</accession>
<comment type="caution">
    <text evidence="8">The sequence shown here is derived from an EMBL/GenBank/DDBJ whole genome shotgun (WGS) entry which is preliminary data.</text>
</comment>
<feature type="transmembrane region" description="Helical" evidence="6">
    <location>
        <begin position="68"/>
        <end position="91"/>
    </location>
</feature>
<evidence type="ECO:0000256" key="6">
    <source>
        <dbReference type="SAM" id="Phobius"/>
    </source>
</evidence>
<feature type="transmembrane region" description="Helical" evidence="6">
    <location>
        <begin position="36"/>
        <end position="56"/>
    </location>
</feature>
<evidence type="ECO:0000313" key="9">
    <source>
        <dbReference type="Proteomes" id="UP000651475"/>
    </source>
</evidence>
<keyword evidence="4 6" id="KW-1133">Transmembrane helix</keyword>
<organism evidence="8 9">
    <name type="scientific">Parabacteroides hominis</name>
    <dbReference type="NCBI Taxonomy" id="2763057"/>
    <lineage>
        <taxon>Bacteria</taxon>
        <taxon>Pseudomonadati</taxon>
        <taxon>Bacteroidota</taxon>
        <taxon>Bacteroidia</taxon>
        <taxon>Bacteroidales</taxon>
        <taxon>Tannerellaceae</taxon>
        <taxon>Parabacteroides</taxon>
    </lineage>
</organism>
<reference evidence="8 9" key="1">
    <citation type="submission" date="2020-08" db="EMBL/GenBank/DDBJ databases">
        <title>Genome public.</title>
        <authorList>
            <person name="Liu C."/>
            <person name="Sun Q."/>
        </authorList>
    </citation>
    <scope>NUCLEOTIDE SEQUENCE [LARGE SCALE GENOMIC DNA]</scope>
    <source>
        <strain evidence="8 9">NSJ-79</strain>
    </source>
</reference>
<feature type="transmembrane region" description="Helical" evidence="6">
    <location>
        <begin position="148"/>
        <end position="166"/>
    </location>
</feature>
<proteinExistence type="predicted"/>